<sequence>MSARPDTPMGTAPARAVADARRETAPAPATAKSVARRRWRRSRLWVGLLLLALAVGAFYAATATGEDRTPLGPRNAAPDGAMAVAQVLGHNGVQVSPVPTLDAALAALEEAEDGATLLLDDRDAILDADQLGLLARASGRTVLIQPGQAQLKPFTDRILPAGVVPDAAAPAGAGCDLPVAAQAPRAAASGLMYRADTGCYGQETGAGTAYGYAVDGTTTVLGSTDFLDNAHVLDHGHPALALWTLGAEPTLVWYKPGYSDLAVAEAPASPFELLPDWVGPATGWLFVAATAAMLWRGRRPGPLVEEPLPVVVPAAETAEGRARLYQDGRAVGAAVESLRSAALTRIATRLRLGPAATAEDIAATLETAGYRPGPALRRLLFPAHVRTEADLVAWAQDLHTLEKEIGIP</sequence>
<evidence type="ECO:0000313" key="4">
    <source>
        <dbReference type="EMBL" id="GAA3683194.1"/>
    </source>
</evidence>
<dbReference type="Pfam" id="PF14258">
    <property type="entry name" value="DUF4350"/>
    <property type="match status" value="1"/>
</dbReference>
<feature type="region of interest" description="Disordered" evidence="1">
    <location>
        <begin position="1"/>
        <end position="32"/>
    </location>
</feature>
<organism evidence="4 5">
    <name type="scientific">Arthrobacter ginkgonis</name>
    <dbReference type="NCBI Taxonomy" id="1630594"/>
    <lineage>
        <taxon>Bacteria</taxon>
        <taxon>Bacillati</taxon>
        <taxon>Actinomycetota</taxon>
        <taxon>Actinomycetes</taxon>
        <taxon>Micrococcales</taxon>
        <taxon>Micrococcaceae</taxon>
        <taxon>Arthrobacter</taxon>
    </lineage>
</organism>
<dbReference type="EMBL" id="BAABEO010000012">
    <property type="protein sequence ID" value="GAA3683194.1"/>
    <property type="molecule type" value="Genomic_DNA"/>
</dbReference>
<evidence type="ECO:0000256" key="1">
    <source>
        <dbReference type="SAM" id="MobiDB-lite"/>
    </source>
</evidence>
<keyword evidence="2" id="KW-1133">Transmembrane helix</keyword>
<dbReference type="Proteomes" id="UP001500752">
    <property type="component" value="Unassembled WGS sequence"/>
</dbReference>
<gene>
    <name evidence="4" type="ORF">GCM10023081_21400</name>
</gene>
<comment type="caution">
    <text evidence="4">The sequence shown here is derived from an EMBL/GenBank/DDBJ whole genome shotgun (WGS) entry which is preliminary data.</text>
</comment>
<keyword evidence="5" id="KW-1185">Reference proteome</keyword>
<evidence type="ECO:0000256" key="2">
    <source>
        <dbReference type="SAM" id="Phobius"/>
    </source>
</evidence>
<proteinExistence type="predicted"/>
<evidence type="ECO:0000259" key="3">
    <source>
        <dbReference type="Pfam" id="PF14258"/>
    </source>
</evidence>
<evidence type="ECO:0000313" key="5">
    <source>
        <dbReference type="Proteomes" id="UP001500752"/>
    </source>
</evidence>
<dbReference type="InterPro" id="IPR025646">
    <property type="entry name" value="DUF4350"/>
</dbReference>
<accession>A0ABP7CAY9</accession>
<feature type="transmembrane region" description="Helical" evidence="2">
    <location>
        <begin position="44"/>
        <end position="61"/>
    </location>
</feature>
<reference evidence="5" key="1">
    <citation type="journal article" date="2019" name="Int. J. Syst. Evol. Microbiol.">
        <title>The Global Catalogue of Microorganisms (GCM) 10K type strain sequencing project: providing services to taxonomists for standard genome sequencing and annotation.</title>
        <authorList>
            <consortium name="The Broad Institute Genomics Platform"/>
            <consortium name="The Broad Institute Genome Sequencing Center for Infectious Disease"/>
            <person name="Wu L."/>
            <person name="Ma J."/>
        </authorList>
    </citation>
    <scope>NUCLEOTIDE SEQUENCE [LARGE SCALE GENOMIC DNA]</scope>
    <source>
        <strain evidence="5">JCM 30742</strain>
    </source>
</reference>
<protein>
    <submittedName>
        <fullName evidence="4">DUF4350 domain-containing protein</fullName>
    </submittedName>
</protein>
<keyword evidence="2" id="KW-0812">Transmembrane</keyword>
<name>A0ABP7CAY9_9MICC</name>
<dbReference type="RefSeq" id="WP_345150672.1">
    <property type="nucleotide sequence ID" value="NZ_BAABEO010000012.1"/>
</dbReference>
<feature type="domain" description="DUF4350" evidence="3">
    <location>
        <begin position="73"/>
        <end position="245"/>
    </location>
</feature>
<keyword evidence="2" id="KW-0472">Membrane</keyword>